<protein>
    <submittedName>
        <fullName evidence="1">Uncharacterized protein</fullName>
    </submittedName>
</protein>
<name>F9FF77_FUSOF</name>
<dbReference type="AlphaFoldDB" id="F9FF77"/>
<proteinExistence type="predicted"/>
<accession>F9FF77</accession>
<reference evidence="1" key="1">
    <citation type="journal article" date="2012" name="Mol. Plant Microbe Interact.">
        <title>A highly conserved effector in Fusarium oxysporum is required for full virulence on Arabidopsis.</title>
        <authorList>
            <person name="Thatcher L.F."/>
            <person name="Gardiner D.M."/>
            <person name="Kazan K."/>
            <person name="Manners J."/>
        </authorList>
    </citation>
    <scope>NUCLEOTIDE SEQUENCE [LARGE SCALE GENOMIC DNA]</scope>
    <source>
        <strain evidence="1">Fo5176</strain>
    </source>
</reference>
<comment type="caution">
    <text evidence="1">The sequence shown here is derived from an EMBL/GenBank/DDBJ whole genome shotgun (WGS) entry which is preliminary data.</text>
</comment>
<sequence>MVLQSTQHQEARVVSLKIGRVVAFMTIKDQKTISTN</sequence>
<dbReference type="EMBL" id="AFQF01001598">
    <property type="protein sequence ID" value="EGU84431.1"/>
    <property type="molecule type" value="Genomic_DNA"/>
</dbReference>
<gene>
    <name evidence="1" type="ORF">FOXB_05056</name>
</gene>
<organism evidence="1">
    <name type="scientific">Fusarium oxysporum (strain Fo5176)</name>
    <name type="common">Fusarium vascular wilt</name>
    <dbReference type="NCBI Taxonomy" id="660025"/>
    <lineage>
        <taxon>Eukaryota</taxon>
        <taxon>Fungi</taxon>
        <taxon>Dikarya</taxon>
        <taxon>Ascomycota</taxon>
        <taxon>Pezizomycotina</taxon>
        <taxon>Sordariomycetes</taxon>
        <taxon>Hypocreomycetidae</taxon>
        <taxon>Hypocreales</taxon>
        <taxon>Nectriaceae</taxon>
        <taxon>Fusarium</taxon>
        <taxon>Fusarium oxysporum species complex</taxon>
    </lineage>
</organism>
<evidence type="ECO:0000313" key="1">
    <source>
        <dbReference type="EMBL" id="EGU84431.1"/>
    </source>
</evidence>